<evidence type="ECO:0000259" key="5">
    <source>
        <dbReference type="Pfam" id="PF25917"/>
    </source>
</evidence>
<dbReference type="HOGENOM" id="CLU_018816_15_2_5"/>
<comment type="caution">
    <text evidence="7">The sequence shown here is derived from an EMBL/GenBank/DDBJ whole genome shotgun (WGS) entry which is preliminary data.</text>
</comment>
<dbReference type="Proteomes" id="UP000001096">
    <property type="component" value="Unassembled WGS sequence"/>
</dbReference>
<evidence type="ECO:0000259" key="6">
    <source>
        <dbReference type="Pfam" id="PF25963"/>
    </source>
</evidence>
<protein>
    <submittedName>
        <fullName evidence="7">Efflux transporter, RND family, MFP subunit</fullName>
    </submittedName>
</protein>
<keyword evidence="8" id="KW-1185">Reference proteome</keyword>
<dbReference type="Gene3D" id="2.40.30.170">
    <property type="match status" value="1"/>
</dbReference>
<evidence type="ECO:0000313" key="8">
    <source>
        <dbReference type="Proteomes" id="UP000001096"/>
    </source>
</evidence>
<evidence type="ECO:0000313" key="7">
    <source>
        <dbReference type="EMBL" id="EKS37179.1"/>
    </source>
</evidence>
<sequence>MSIFMHLLRRFTLTGAMMALALWSGYKLWDYYFDAPWTRDGHVRADVVPIAPDVSGFVTDVLVKDNQKVRRGDVLFRIDRARYAIAQAQAVAVLEGRRAMLEQANADLKRYSALTPDVAVTKQKLDQVVATQGFAKAAYDQAVADLSLAKLNLERSEVRASVNGVVTNMELRPGTYLASGKGVMALLDSDTLRVEGYFEETKLARIRAGDAANVRLMGSDHTLRGSVESVAAGIEDRDRSAGSSLLANVNPTFNWVRLAQRVPVRIALDDAARSELVSGATATVEVLGSNTGGLKPVKVRDERCEPHSGHSRIVPVRLDQVMSTYQER</sequence>
<dbReference type="InterPro" id="IPR006143">
    <property type="entry name" value="RND_pump_MFP"/>
</dbReference>
<name>K8P8Q7_9BRAD</name>
<dbReference type="Pfam" id="PF25917">
    <property type="entry name" value="BSH_RND"/>
    <property type="match status" value="1"/>
</dbReference>
<comment type="similarity">
    <text evidence="1">Belongs to the membrane fusion protein (MFP) (TC 8.A.1) family.</text>
</comment>
<evidence type="ECO:0000256" key="4">
    <source>
        <dbReference type="ARBA" id="ARBA00023136"/>
    </source>
</evidence>
<feature type="domain" description="p-hydroxybenzoic acid efflux pump subunit AaeA-like beta-barrel" evidence="6">
    <location>
        <begin position="191"/>
        <end position="286"/>
    </location>
</feature>
<evidence type="ECO:0000256" key="1">
    <source>
        <dbReference type="ARBA" id="ARBA00009477"/>
    </source>
</evidence>
<dbReference type="GO" id="GO:0016020">
    <property type="term" value="C:membrane"/>
    <property type="evidence" value="ECO:0007669"/>
    <property type="project" value="InterPro"/>
</dbReference>
<dbReference type="Gene3D" id="2.40.50.100">
    <property type="match status" value="1"/>
</dbReference>
<evidence type="ECO:0000256" key="2">
    <source>
        <dbReference type="ARBA" id="ARBA00022692"/>
    </source>
</evidence>
<keyword evidence="4" id="KW-0472">Membrane</keyword>
<dbReference type="InterPro" id="IPR050393">
    <property type="entry name" value="MFP_Efflux_Pump"/>
</dbReference>
<accession>K8P8Q7</accession>
<keyword evidence="2" id="KW-0812">Transmembrane</keyword>
<dbReference type="PANTHER" id="PTHR30367:SF12">
    <property type="entry name" value="P-HYDROXYBENZOIC ACID EFFLUX PUMP SUBUNIT AAEA"/>
    <property type="match status" value="1"/>
</dbReference>
<dbReference type="PANTHER" id="PTHR30367">
    <property type="entry name" value="P-HYDROXYBENZOIC ACID EFFLUX PUMP SUBUNIT AAEA-RELATED"/>
    <property type="match status" value="1"/>
</dbReference>
<organism evidence="7 8">
    <name type="scientific">Afipia broomeae ATCC 49717</name>
    <dbReference type="NCBI Taxonomy" id="883078"/>
    <lineage>
        <taxon>Bacteria</taxon>
        <taxon>Pseudomonadati</taxon>
        <taxon>Pseudomonadota</taxon>
        <taxon>Alphaproteobacteria</taxon>
        <taxon>Hyphomicrobiales</taxon>
        <taxon>Nitrobacteraceae</taxon>
        <taxon>Afipia</taxon>
    </lineage>
</organism>
<reference evidence="7 8" key="1">
    <citation type="submission" date="2012-04" db="EMBL/GenBank/DDBJ databases">
        <title>The Genome Sequence of Afipia broomeae ATCC 49717.</title>
        <authorList>
            <consortium name="The Broad Institute Genome Sequencing Platform"/>
            <person name="Earl A."/>
            <person name="Ward D."/>
            <person name="Feldgarden M."/>
            <person name="Gevers D."/>
            <person name="Huys G."/>
            <person name="Walker B."/>
            <person name="Young S.K."/>
            <person name="Zeng Q."/>
            <person name="Gargeya S."/>
            <person name="Fitzgerald M."/>
            <person name="Haas B."/>
            <person name="Abouelleil A."/>
            <person name="Alvarado L."/>
            <person name="Arachchi H.M."/>
            <person name="Berlin A."/>
            <person name="Chapman S.B."/>
            <person name="Goldberg J."/>
            <person name="Griggs A."/>
            <person name="Gujja S."/>
            <person name="Hansen M."/>
            <person name="Howarth C."/>
            <person name="Imamovic A."/>
            <person name="Larimer J."/>
            <person name="McCowen C."/>
            <person name="Montmayeur A."/>
            <person name="Murphy C."/>
            <person name="Neiman D."/>
            <person name="Pearson M."/>
            <person name="Priest M."/>
            <person name="Roberts A."/>
            <person name="Saif S."/>
            <person name="Shea T."/>
            <person name="Sisk P."/>
            <person name="Sykes S."/>
            <person name="Wortman J."/>
            <person name="Nusbaum C."/>
            <person name="Birren B."/>
        </authorList>
    </citation>
    <scope>NUCLEOTIDE SEQUENCE [LARGE SCALE GENOMIC DNA]</scope>
    <source>
        <strain evidence="7 8">ATCC 49717</strain>
    </source>
</reference>
<dbReference type="NCBIfam" id="TIGR01730">
    <property type="entry name" value="RND_mfp"/>
    <property type="match status" value="1"/>
</dbReference>
<dbReference type="AlphaFoldDB" id="K8P8Q7"/>
<dbReference type="InterPro" id="IPR058634">
    <property type="entry name" value="AaeA-lik-b-barrel"/>
</dbReference>
<dbReference type="Pfam" id="PF25963">
    <property type="entry name" value="Beta-barrel_AAEA"/>
    <property type="match status" value="1"/>
</dbReference>
<dbReference type="RefSeq" id="WP_006022309.1">
    <property type="nucleotide sequence ID" value="NZ_KB375283.1"/>
</dbReference>
<dbReference type="InterPro" id="IPR058625">
    <property type="entry name" value="MdtA-like_BSH"/>
</dbReference>
<feature type="domain" description="Multidrug resistance protein MdtA-like barrel-sandwich hybrid" evidence="5">
    <location>
        <begin position="47"/>
        <end position="185"/>
    </location>
</feature>
<keyword evidence="3" id="KW-1133">Transmembrane helix</keyword>
<proteinExistence type="inferred from homology"/>
<dbReference type="GO" id="GO:0022857">
    <property type="term" value="F:transmembrane transporter activity"/>
    <property type="evidence" value="ECO:0007669"/>
    <property type="project" value="InterPro"/>
</dbReference>
<gene>
    <name evidence="7" type="ORF">HMPREF9695_03597</name>
</gene>
<dbReference type="EMBL" id="AGWX01000004">
    <property type="protein sequence ID" value="EKS37179.1"/>
    <property type="molecule type" value="Genomic_DNA"/>
</dbReference>
<dbReference type="PATRIC" id="fig|883078.3.peg.3719"/>
<dbReference type="SUPFAM" id="SSF111369">
    <property type="entry name" value="HlyD-like secretion proteins"/>
    <property type="match status" value="1"/>
</dbReference>
<dbReference type="eggNOG" id="COG1566">
    <property type="taxonomic scope" value="Bacteria"/>
</dbReference>
<evidence type="ECO:0000256" key="3">
    <source>
        <dbReference type="ARBA" id="ARBA00022989"/>
    </source>
</evidence>